<proteinExistence type="predicted"/>
<sequence>MFIDIFLGKPSKGFICCYLSLTQVVVITLVSGISYSIYQILQYTQIYQDIKSRLIYLSVCLAFILIMEMVIFAHIFGLFQASKKASFLSEQKRKLVLLEKRNKLYVPTGYDVVE</sequence>
<dbReference type="EMBL" id="KI546074">
    <property type="protein sequence ID" value="EST46449.1"/>
    <property type="molecule type" value="Genomic_DNA"/>
</dbReference>
<keyword evidence="1" id="KW-1133">Transmembrane helix</keyword>
<organism evidence="2">
    <name type="scientific">Spironucleus salmonicida</name>
    <dbReference type="NCBI Taxonomy" id="348837"/>
    <lineage>
        <taxon>Eukaryota</taxon>
        <taxon>Metamonada</taxon>
        <taxon>Diplomonadida</taxon>
        <taxon>Hexamitidae</taxon>
        <taxon>Hexamitinae</taxon>
        <taxon>Spironucleus</taxon>
    </lineage>
</organism>
<protein>
    <submittedName>
        <fullName evidence="2">Transmembrane domain-containing protein</fullName>
    </submittedName>
</protein>
<dbReference type="AlphaFoldDB" id="V6M009"/>
<evidence type="ECO:0000256" key="1">
    <source>
        <dbReference type="SAM" id="Phobius"/>
    </source>
</evidence>
<feature type="transmembrane region" description="Helical" evidence="1">
    <location>
        <begin position="55"/>
        <end position="79"/>
    </location>
</feature>
<dbReference type="Proteomes" id="UP000018208">
    <property type="component" value="Unassembled WGS sequence"/>
</dbReference>
<keyword evidence="1" id="KW-0472">Membrane</keyword>
<reference evidence="2 3" key="1">
    <citation type="journal article" date="2014" name="PLoS Genet.">
        <title>The Genome of Spironucleus salmonicida Highlights a Fish Pathogen Adapted to Fluctuating Environments.</title>
        <authorList>
            <person name="Xu F."/>
            <person name="Jerlstrom-Hultqvist J."/>
            <person name="Einarsson E."/>
            <person name="Astvaldsson A."/>
            <person name="Svard S.G."/>
            <person name="Andersson J.O."/>
        </authorList>
    </citation>
    <scope>NUCLEOTIDE SEQUENCE</scope>
    <source>
        <strain evidence="3">ATCC 50377</strain>
    </source>
</reference>
<name>V6M009_9EUKA</name>
<accession>V6M009</accession>
<evidence type="ECO:0000313" key="2">
    <source>
        <dbReference type="EMBL" id="EST46449.1"/>
    </source>
</evidence>
<evidence type="ECO:0000313" key="3">
    <source>
        <dbReference type="EMBL" id="KAH0573836.1"/>
    </source>
</evidence>
<feature type="transmembrane region" description="Helical" evidence="1">
    <location>
        <begin position="12"/>
        <end position="35"/>
    </location>
</feature>
<evidence type="ECO:0000313" key="4">
    <source>
        <dbReference type="Proteomes" id="UP000018208"/>
    </source>
</evidence>
<gene>
    <name evidence="2" type="ORF">SS50377_13533</name>
    <name evidence="3" type="ORF">SS50377_23771</name>
</gene>
<reference evidence="3" key="2">
    <citation type="submission" date="2020-12" db="EMBL/GenBank/DDBJ databases">
        <title>New Spironucleus salmonicida genome in near-complete chromosomes.</title>
        <authorList>
            <person name="Xu F."/>
            <person name="Kurt Z."/>
            <person name="Jimenez-Gonzalez A."/>
            <person name="Astvaldsson A."/>
            <person name="Andersson J.O."/>
            <person name="Svard S.G."/>
        </authorList>
    </citation>
    <scope>NUCLEOTIDE SEQUENCE</scope>
    <source>
        <strain evidence="3">ATCC 50377</strain>
    </source>
</reference>
<dbReference type="VEuPathDB" id="GiardiaDB:SS50377_23771"/>
<keyword evidence="4" id="KW-1185">Reference proteome</keyword>
<dbReference type="EMBL" id="AUWU02000004">
    <property type="protein sequence ID" value="KAH0573836.1"/>
    <property type="molecule type" value="Genomic_DNA"/>
</dbReference>
<keyword evidence="1 2" id="KW-0812">Transmembrane</keyword>